<dbReference type="RefSeq" id="WP_111574787.1">
    <property type="nucleotide sequence ID" value="NZ_JBHEEY010000002.1"/>
</dbReference>
<evidence type="ECO:0000313" key="4">
    <source>
        <dbReference type="Proteomes" id="UP000249453"/>
    </source>
</evidence>
<dbReference type="Proteomes" id="UP000249453">
    <property type="component" value="Unassembled WGS sequence"/>
</dbReference>
<organism evidence="3 4">
    <name type="scientific">Falsochrobactrum ovis</name>
    <dbReference type="NCBI Taxonomy" id="1293442"/>
    <lineage>
        <taxon>Bacteria</taxon>
        <taxon>Pseudomonadati</taxon>
        <taxon>Pseudomonadota</taxon>
        <taxon>Alphaproteobacteria</taxon>
        <taxon>Hyphomicrobiales</taxon>
        <taxon>Brucellaceae</taxon>
        <taxon>Falsochrobactrum</taxon>
    </lineage>
</organism>
<dbReference type="FunFam" id="3.40.50.720:FF:000084">
    <property type="entry name" value="Short-chain dehydrogenase reductase"/>
    <property type="match status" value="1"/>
</dbReference>
<comment type="similarity">
    <text evidence="1">Belongs to the short-chain dehydrogenases/reductases (SDR) family.</text>
</comment>
<keyword evidence="2" id="KW-0560">Oxidoreductase</keyword>
<comment type="caution">
    <text evidence="3">The sequence shown here is derived from an EMBL/GenBank/DDBJ whole genome shotgun (WGS) entry which is preliminary data.</text>
</comment>
<dbReference type="SUPFAM" id="SSF51735">
    <property type="entry name" value="NAD(P)-binding Rossmann-fold domains"/>
    <property type="match status" value="1"/>
</dbReference>
<dbReference type="PRINTS" id="PR00081">
    <property type="entry name" value="GDHRDH"/>
</dbReference>
<dbReference type="GO" id="GO:0016491">
    <property type="term" value="F:oxidoreductase activity"/>
    <property type="evidence" value="ECO:0007669"/>
    <property type="project" value="UniProtKB-KW"/>
</dbReference>
<evidence type="ECO:0000313" key="3">
    <source>
        <dbReference type="EMBL" id="RAK31024.1"/>
    </source>
</evidence>
<dbReference type="OrthoDB" id="9793325at2"/>
<dbReference type="PRINTS" id="PR00080">
    <property type="entry name" value="SDRFAMILY"/>
</dbReference>
<protein>
    <submittedName>
        <fullName evidence="3">NAD(P)-dependent dehydrogenase (Short-subunit alcohol dehydrogenase family)</fullName>
    </submittedName>
</protein>
<dbReference type="PANTHER" id="PTHR24321:SF8">
    <property type="entry name" value="ESTRADIOL 17-BETA-DEHYDROGENASE 8-RELATED"/>
    <property type="match status" value="1"/>
</dbReference>
<dbReference type="NCBIfam" id="NF005559">
    <property type="entry name" value="PRK07231.1"/>
    <property type="match status" value="1"/>
</dbReference>
<dbReference type="InterPro" id="IPR002347">
    <property type="entry name" value="SDR_fam"/>
</dbReference>
<dbReference type="CDD" id="cd05233">
    <property type="entry name" value="SDR_c"/>
    <property type="match status" value="1"/>
</dbReference>
<reference evidence="3 4" key="1">
    <citation type="submission" date="2018-06" db="EMBL/GenBank/DDBJ databases">
        <title>Genomic Encyclopedia of Type Strains, Phase IV (KMG-IV): sequencing the most valuable type-strain genomes for metagenomic binning, comparative biology and taxonomic classification.</title>
        <authorList>
            <person name="Goeker M."/>
        </authorList>
    </citation>
    <scope>NUCLEOTIDE SEQUENCE [LARGE SCALE GENOMIC DNA]</scope>
    <source>
        <strain evidence="3 4">DSM 26720</strain>
    </source>
</reference>
<sequence length="257" mass="27264">MGRVEGKIAIVTGGAGGIGSAIGKLLCREGAKVLLVDMDQDELDRVAAEIHSEGSKAQLSTMVADVGQETSASAIVAKARDEFGPVDTLVNCAGMRSYEPLAEASSETWERILAVNLLSYAWLTQAAIQDLRASGRGNVINVSSTHAVNPRAGMGQYDVTKAGIVSMTKTLAFEEAKHGIRANAVCPGLTFTPFHRKRAEASGRSQADIDAEARGGCLLERWADPMEIAYPVLWLASDEASYMTASVLMVDGGRYVT</sequence>
<gene>
    <name evidence="3" type="ORF">C7374_103161</name>
</gene>
<dbReference type="PANTHER" id="PTHR24321">
    <property type="entry name" value="DEHYDROGENASES, SHORT CHAIN"/>
    <property type="match status" value="1"/>
</dbReference>
<dbReference type="InterPro" id="IPR036291">
    <property type="entry name" value="NAD(P)-bd_dom_sf"/>
</dbReference>
<proteinExistence type="inferred from homology"/>
<evidence type="ECO:0000256" key="2">
    <source>
        <dbReference type="ARBA" id="ARBA00023002"/>
    </source>
</evidence>
<dbReference type="Pfam" id="PF13561">
    <property type="entry name" value="adh_short_C2"/>
    <property type="match status" value="1"/>
</dbReference>
<keyword evidence="4" id="KW-1185">Reference proteome</keyword>
<name>A0A364JWK4_9HYPH</name>
<accession>A0A364JWK4</accession>
<evidence type="ECO:0000256" key="1">
    <source>
        <dbReference type="ARBA" id="ARBA00006484"/>
    </source>
</evidence>
<dbReference type="AlphaFoldDB" id="A0A364JWK4"/>
<dbReference type="EMBL" id="QLMK01000003">
    <property type="protein sequence ID" value="RAK31024.1"/>
    <property type="molecule type" value="Genomic_DNA"/>
</dbReference>
<dbReference type="Gene3D" id="3.40.50.720">
    <property type="entry name" value="NAD(P)-binding Rossmann-like Domain"/>
    <property type="match status" value="1"/>
</dbReference>